<protein>
    <submittedName>
        <fullName evidence="9">Major facilitator superfamily MFS-1</fullName>
    </submittedName>
</protein>
<evidence type="ECO:0000256" key="2">
    <source>
        <dbReference type="ARBA" id="ARBA00022448"/>
    </source>
</evidence>
<dbReference type="PANTHER" id="PTHR42718">
    <property type="entry name" value="MAJOR FACILITATOR SUPERFAMILY MULTIDRUG TRANSPORTER MFSC"/>
    <property type="match status" value="1"/>
</dbReference>
<evidence type="ECO:0000256" key="5">
    <source>
        <dbReference type="ARBA" id="ARBA00022989"/>
    </source>
</evidence>
<proteinExistence type="predicted"/>
<feature type="transmembrane region" description="Helical" evidence="7">
    <location>
        <begin position="149"/>
        <end position="171"/>
    </location>
</feature>
<evidence type="ECO:0000256" key="4">
    <source>
        <dbReference type="ARBA" id="ARBA00022692"/>
    </source>
</evidence>
<keyword evidence="4 7" id="KW-0812">Transmembrane</keyword>
<feature type="non-terminal residue" evidence="9">
    <location>
        <position position="1"/>
    </location>
</feature>
<dbReference type="InterPro" id="IPR020846">
    <property type="entry name" value="MFS_dom"/>
</dbReference>
<evidence type="ECO:0000259" key="8">
    <source>
        <dbReference type="PROSITE" id="PS50850"/>
    </source>
</evidence>
<name>T0ZGD8_9ZZZZ</name>
<feature type="transmembrane region" description="Helical" evidence="7">
    <location>
        <begin position="58"/>
        <end position="78"/>
    </location>
</feature>
<dbReference type="InterPro" id="IPR011701">
    <property type="entry name" value="MFS"/>
</dbReference>
<feature type="non-terminal residue" evidence="9">
    <location>
        <position position="182"/>
    </location>
</feature>
<evidence type="ECO:0000256" key="6">
    <source>
        <dbReference type="ARBA" id="ARBA00023136"/>
    </source>
</evidence>
<keyword evidence="2" id="KW-0813">Transport</keyword>
<dbReference type="InterPro" id="IPR036259">
    <property type="entry name" value="MFS_trans_sf"/>
</dbReference>
<feature type="transmembrane region" description="Helical" evidence="7">
    <location>
        <begin position="115"/>
        <end position="137"/>
    </location>
</feature>
<reference evidence="9" key="2">
    <citation type="journal article" date="2014" name="ISME J.">
        <title>Microbial stratification in low pH oxic and suboxic macroscopic growths along an acid mine drainage.</title>
        <authorList>
            <person name="Mendez-Garcia C."/>
            <person name="Mesa V."/>
            <person name="Sprenger R.R."/>
            <person name="Richter M."/>
            <person name="Diez M.S."/>
            <person name="Solano J."/>
            <person name="Bargiela R."/>
            <person name="Golyshina O.V."/>
            <person name="Manteca A."/>
            <person name="Ramos J.L."/>
            <person name="Gallego J.R."/>
            <person name="Llorente I."/>
            <person name="Martins Dos Santos V.A."/>
            <person name="Jensen O.N."/>
            <person name="Pelaez A.I."/>
            <person name="Sanchez J."/>
            <person name="Ferrer M."/>
        </authorList>
    </citation>
    <scope>NUCLEOTIDE SEQUENCE</scope>
</reference>
<accession>T0ZGD8</accession>
<keyword evidence="6 7" id="KW-0472">Membrane</keyword>
<feature type="transmembrane region" description="Helical" evidence="7">
    <location>
        <begin position="22"/>
        <end position="46"/>
    </location>
</feature>
<dbReference type="PROSITE" id="PS50850">
    <property type="entry name" value="MFS"/>
    <property type="match status" value="1"/>
</dbReference>
<evidence type="ECO:0000256" key="1">
    <source>
        <dbReference type="ARBA" id="ARBA00004651"/>
    </source>
</evidence>
<dbReference type="PRINTS" id="PR01036">
    <property type="entry name" value="TCRTETB"/>
</dbReference>
<evidence type="ECO:0000256" key="3">
    <source>
        <dbReference type="ARBA" id="ARBA00022475"/>
    </source>
</evidence>
<dbReference type="GO" id="GO:0005886">
    <property type="term" value="C:plasma membrane"/>
    <property type="evidence" value="ECO:0007669"/>
    <property type="project" value="UniProtKB-SubCell"/>
</dbReference>
<organism evidence="9">
    <name type="scientific">mine drainage metagenome</name>
    <dbReference type="NCBI Taxonomy" id="410659"/>
    <lineage>
        <taxon>unclassified sequences</taxon>
        <taxon>metagenomes</taxon>
        <taxon>ecological metagenomes</taxon>
    </lineage>
</organism>
<dbReference type="GO" id="GO:0022857">
    <property type="term" value="F:transmembrane transporter activity"/>
    <property type="evidence" value="ECO:0007669"/>
    <property type="project" value="InterPro"/>
</dbReference>
<comment type="subcellular location">
    <subcellularLocation>
        <location evidence="1">Cell membrane</location>
        <topology evidence="1">Multi-pass membrane protein</topology>
    </subcellularLocation>
</comment>
<sequence>DLGRVTVTDTQTPRTTRIAHPAIALITIALAQLMVMLDITIVNIALPTLKNSLHFSTANLAWVIDAYVLTFGGFLLLGGRLGDLLRRRRMLMIGVALFALSSLAGGLATNSALLISARIVQGIGAAIASPTALSLVVTTFPEGHARHRAMAVFAAMTAAGGATGLVLGGLLTEYASWRWVFF</sequence>
<dbReference type="PANTHER" id="PTHR42718:SF46">
    <property type="entry name" value="BLR6921 PROTEIN"/>
    <property type="match status" value="1"/>
</dbReference>
<feature type="transmembrane region" description="Helical" evidence="7">
    <location>
        <begin position="90"/>
        <end position="109"/>
    </location>
</feature>
<evidence type="ECO:0000313" key="9">
    <source>
        <dbReference type="EMBL" id="EQD43392.1"/>
    </source>
</evidence>
<reference evidence="9" key="1">
    <citation type="submission" date="2013-08" db="EMBL/GenBank/DDBJ databases">
        <authorList>
            <person name="Mendez C."/>
            <person name="Richter M."/>
            <person name="Ferrer M."/>
            <person name="Sanchez J."/>
        </authorList>
    </citation>
    <scope>NUCLEOTIDE SEQUENCE</scope>
</reference>
<dbReference type="AlphaFoldDB" id="T0ZGD8"/>
<dbReference type="Gene3D" id="1.20.1720.10">
    <property type="entry name" value="Multidrug resistance protein D"/>
    <property type="match status" value="1"/>
</dbReference>
<dbReference type="EMBL" id="AUZY01009130">
    <property type="protein sequence ID" value="EQD43392.1"/>
    <property type="molecule type" value="Genomic_DNA"/>
</dbReference>
<keyword evidence="3" id="KW-1003">Cell membrane</keyword>
<dbReference type="Pfam" id="PF07690">
    <property type="entry name" value="MFS_1"/>
    <property type="match status" value="1"/>
</dbReference>
<feature type="domain" description="Major facilitator superfamily (MFS) profile" evidence="8">
    <location>
        <begin position="24"/>
        <end position="182"/>
    </location>
</feature>
<evidence type="ECO:0000256" key="7">
    <source>
        <dbReference type="SAM" id="Phobius"/>
    </source>
</evidence>
<keyword evidence="5 7" id="KW-1133">Transmembrane helix</keyword>
<dbReference type="SUPFAM" id="SSF103473">
    <property type="entry name" value="MFS general substrate transporter"/>
    <property type="match status" value="1"/>
</dbReference>
<comment type="caution">
    <text evidence="9">The sequence shown here is derived from an EMBL/GenBank/DDBJ whole genome shotgun (WGS) entry which is preliminary data.</text>
</comment>
<gene>
    <name evidence="9" type="ORF">B1B_13849</name>
</gene>